<gene>
    <name evidence="1" type="ORF">C1645_593200</name>
</gene>
<reference evidence="1 2" key="1">
    <citation type="submission" date="2018-06" db="EMBL/GenBank/DDBJ databases">
        <title>Comparative genomics reveals the genomic features of Rhizophagus irregularis, R. cerebriforme, R. diaphanum and Gigaspora rosea, and their symbiotic lifestyle signature.</title>
        <authorList>
            <person name="Morin E."/>
            <person name="San Clemente H."/>
            <person name="Chen E.C.H."/>
            <person name="De La Providencia I."/>
            <person name="Hainaut M."/>
            <person name="Kuo A."/>
            <person name="Kohler A."/>
            <person name="Murat C."/>
            <person name="Tang N."/>
            <person name="Roy S."/>
            <person name="Loubradou J."/>
            <person name="Henrissat B."/>
            <person name="Grigoriev I.V."/>
            <person name="Corradi N."/>
            <person name="Roux C."/>
            <person name="Martin F.M."/>
        </authorList>
    </citation>
    <scope>NUCLEOTIDE SEQUENCE [LARGE SCALE GENOMIC DNA]</scope>
    <source>
        <strain evidence="1 2">DAOM 227022</strain>
    </source>
</reference>
<dbReference type="Gene3D" id="1.25.40.10">
    <property type="entry name" value="Tetratricopeptide repeat domain"/>
    <property type="match status" value="1"/>
</dbReference>
<dbReference type="EMBL" id="QKYT01000927">
    <property type="protein sequence ID" value="RIA80647.1"/>
    <property type="molecule type" value="Genomic_DNA"/>
</dbReference>
<name>A0A397S9H7_9GLOM</name>
<dbReference type="Proteomes" id="UP000265703">
    <property type="component" value="Unassembled WGS sequence"/>
</dbReference>
<comment type="caution">
    <text evidence="1">The sequence shown here is derived from an EMBL/GenBank/DDBJ whole genome shotgun (WGS) entry which is preliminary data.</text>
</comment>
<protein>
    <submittedName>
        <fullName evidence="1">Uncharacterized protein</fullName>
    </submittedName>
</protein>
<dbReference type="AlphaFoldDB" id="A0A397S9H7"/>
<evidence type="ECO:0000313" key="1">
    <source>
        <dbReference type="EMBL" id="RIA80647.1"/>
    </source>
</evidence>
<accession>A0A397S9H7</accession>
<evidence type="ECO:0000313" key="2">
    <source>
        <dbReference type="Proteomes" id="UP000265703"/>
    </source>
</evidence>
<keyword evidence="2" id="KW-1185">Reference proteome</keyword>
<dbReference type="OrthoDB" id="2384430at2759"/>
<proteinExistence type="predicted"/>
<organism evidence="1 2">
    <name type="scientific">Glomus cerebriforme</name>
    <dbReference type="NCBI Taxonomy" id="658196"/>
    <lineage>
        <taxon>Eukaryota</taxon>
        <taxon>Fungi</taxon>
        <taxon>Fungi incertae sedis</taxon>
        <taxon>Mucoromycota</taxon>
        <taxon>Glomeromycotina</taxon>
        <taxon>Glomeromycetes</taxon>
        <taxon>Glomerales</taxon>
        <taxon>Glomeraceae</taxon>
        <taxon>Glomus</taxon>
    </lineage>
</organism>
<dbReference type="InterPro" id="IPR011990">
    <property type="entry name" value="TPR-like_helical_dom_sf"/>
</dbReference>
<dbReference type="InterPro" id="IPR006597">
    <property type="entry name" value="Sel1-like"/>
</dbReference>
<sequence length="143" mass="16360">MDTEEIESSMPPSNQIINKPILPANSFSLMVDELVALPYTIGNEKELKHKVFNYLNNHNVTLQEIFNWIIINQNYSNAIVIYGEFNEYGIGTSIDKQKAFELNNLGYCCQCGIGTSIDKQKAFKLFQKTADFFRRLYSSIQSS</sequence>
<dbReference type="Pfam" id="PF08238">
    <property type="entry name" value="Sel1"/>
    <property type="match status" value="2"/>
</dbReference>
<dbReference type="SUPFAM" id="SSF81901">
    <property type="entry name" value="HCP-like"/>
    <property type="match status" value="1"/>
</dbReference>